<dbReference type="EMBL" id="JBHULT010000009">
    <property type="protein sequence ID" value="MFD2518368.1"/>
    <property type="molecule type" value="Genomic_DNA"/>
</dbReference>
<feature type="domain" description="Starch synthase catalytic" evidence="6">
    <location>
        <begin position="3"/>
        <end position="258"/>
    </location>
</feature>
<keyword evidence="8" id="KW-1185">Reference proteome</keyword>
<comment type="caution">
    <text evidence="7">The sequence shown here is derived from an EMBL/GenBank/DDBJ whole genome shotgun (WGS) entry which is preliminary data.</text>
</comment>
<dbReference type="Proteomes" id="UP001597468">
    <property type="component" value="Unassembled WGS sequence"/>
</dbReference>
<dbReference type="InterPro" id="IPR013534">
    <property type="entry name" value="Starch_synth_cat_dom"/>
</dbReference>
<dbReference type="RefSeq" id="WP_380752352.1">
    <property type="nucleotide sequence ID" value="NZ_JBHULT010000009.1"/>
</dbReference>
<comment type="catalytic activity">
    <reaction evidence="1">
        <text>[(1-&gt;4)-alpha-D-glucosyl](n) + ADP-alpha-D-glucose = [(1-&gt;4)-alpha-D-glucosyl](n+1) + ADP + H(+)</text>
        <dbReference type="Rhea" id="RHEA:18189"/>
        <dbReference type="Rhea" id="RHEA-COMP:9584"/>
        <dbReference type="Rhea" id="RHEA-COMP:9587"/>
        <dbReference type="ChEBI" id="CHEBI:15378"/>
        <dbReference type="ChEBI" id="CHEBI:15444"/>
        <dbReference type="ChEBI" id="CHEBI:57498"/>
        <dbReference type="ChEBI" id="CHEBI:456216"/>
        <dbReference type="EC" id="2.4.1.21"/>
    </reaction>
</comment>
<evidence type="ECO:0000256" key="1">
    <source>
        <dbReference type="ARBA" id="ARBA00001478"/>
    </source>
</evidence>
<proteinExistence type="predicted"/>
<evidence type="ECO:0000313" key="7">
    <source>
        <dbReference type="EMBL" id="MFD2518368.1"/>
    </source>
</evidence>
<protein>
    <recommendedName>
        <fullName evidence="2">starch synthase</fullName>
        <ecNumber evidence="2">2.4.1.21</ecNumber>
    </recommendedName>
</protein>
<evidence type="ECO:0000256" key="4">
    <source>
        <dbReference type="ARBA" id="ARBA00022679"/>
    </source>
</evidence>
<feature type="domain" description="Glycosyl transferase family 1" evidence="5">
    <location>
        <begin position="321"/>
        <end position="459"/>
    </location>
</feature>
<keyword evidence="3 7" id="KW-0328">Glycosyltransferase</keyword>
<evidence type="ECO:0000256" key="3">
    <source>
        <dbReference type="ARBA" id="ARBA00022676"/>
    </source>
</evidence>
<reference evidence="8" key="1">
    <citation type="journal article" date="2019" name="Int. J. Syst. Evol. Microbiol.">
        <title>The Global Catalogue of Microorganisms (GCM) 10K type strain sequencing project: providing services to taxonomists for standard genome sequencing and annotation.</title>
        <authorList>
            <consortium name="The Broad Institute Genomics Platform"/>
            <consortium name="The Broad Institute Genome Sequencing Center for Infectious Disease"/>
            <person name="Wu L."/>
            <person name="Ma J."/>
        </authorList>
    </citation>
    <scope>NUCLEOTIDE SEQUENCE [LARGE SCALE GENOMIC DNA]</scope>
    <source>
        <strain evidence="8">KCTC 42585</strain>
    </source>
</reference>
<gene>
    <name evidence="7" type="ORF">ACFSTG_10720</name>
</gene>
<accession>A0ABW5IY05</accession>
<evidence type="ECO:0000259" key="5">
    <source>
        <dbReference type="Pfam" id="PF00534"/>
    </source>
</evidence>
<evidence type="ECO:0000313" key="8">
    <source>
        <dbReference type="Proteomes" id="UP001597468"/>
    </source>
</evidence>
<dbReference type="Pfam" id="PF00534">
    <property type="entry name" value="Glycos_transf_1"/>
    <property type="match status" value="1"/>
</dbReference>
<evidence type="ECO:0000259" key="6">
    <source>
        <dbReference type="Pfam" id="PF08323"/>
    </source>
</evidence>
<keyword evidence="4 7" id="KW-0808">Transferase</keyword>
<dbReference type="Gene3D" id="3.40.50.2000">
    <property type="entry name" value="Glycogen Phosphorylase B"/>
    <property type="match status" value="2"/>
</dbReference>
<dbReference type="EC" id="2.4.1.21" evidence="2"/>
<dbReference type="SUPFAM" id="SSF53756">
    <property type="entry name" value="UDP-Glycosyltransferase/glycogen phosphorylase"/>
    <property type="match status" value="1"/>
</dbReference>
<evidence type="ECO:0000256" key="2">
    <source>
        <dbReference type="ARBA" id="ARBA00012588"/>
    </source>
</evidence>
<name>A0ABW5IY05_9FLAO</name>
<dbReference type="InterPro" id="IPR001296">
    <property type="entry name" value="Glyco_trans_1"/>
</dbReference>
<dbReference type="PANTHER" id="PTHR45825">
    <property type="entry name" value="GRANULE-BOUND STARCH SYNTHASE 1, CHLOROPLASTIC/AMYLOPLASTIC"/>
    <property type="match status" value="1"/>
</dbReference>
<dbReference type="Pfam" id="PF08323">
    <property type="entry name" value="Glyco_transf_5"/>
    <property type="match status" value="1"/>
</dbReference>
<organism evidence="7 8">
    <name type="scientific">Salinimicrobium flavum</name>
    <dbReference type="NCBI Taxonomy" id="1737065"/>
    <lineage>
        <taxon>Bacteria</taxon>
        <taxon>Pseudomonadati</taxon>
        <taxon>Bacteroidota</taxon>
        <taxon>Flavobacteriia</taxon>
        <taxon>Flavobacteriales</taxon>
        <taxon>Flavobacteriaceae</taxon>
        <taxon>Salinimicrobium</taxon>
    </lineage>
</organism>
<sequence length="520" mass="60072">MNKFLFVASENDGIENCKVGGVGDVIRDVPRQISDRGDKVDVVVPAYSRLHKEGVLKAKLNLLLRDVTYVAYLYEVPAKEQYDNIRHFVIHHPEIEAGNIGGIYHNDLEEPFYSDVVKYTIFCTAVAEAIKQGHFGKLDIVHLHDWHASLLLFLRNYFPGYSDLRNIRFIYCIHNLAIQGIRPFENSYSSLRNWFPFVNYDTESLKDPRYHECYNLMAMGIRFADAVHTVSPSYKEDVMQPSLPPEFIGGEGLENDLKQADKEGRFYGILNGSEYQNVKVVKKNQLFQNIAGTLFRQLQRETDKAKSDFLAHTGDKVIPLLKKKPKFICASVARLTEQKFYFFKHSPEALLQILDQLAEVDGVYVLLGTGATDYEELLRTVSYKRNNFIFINYQSEDVVDSIYRDSDLYFMPSLFEPCGISQMLAMRNGQPCLVHHTGGLKDTVQHVHTGFAFDGKTYDEKVYNMVESFREALHFFQNKKSSWKQIQDNARKMRFTWKKSVDEYYKLLYDFGGVKPQIAY</sequence>
<dbReference type="GO" id="GO:0009011">
    <property type="term" value="F:alpha-1,4-glucan glucosyltransferase (ADP-glucose donor) activity"/>
    <property type="evidence" value="ECO:0007669"/>
    <property type="project" value="UniProtKB-EC"/>
</dbReference>
<dbReference type="PANTHER" id="PTHR45825:SF11">
    <property type="entry name" value="ALPHA AMYLASE DOMAIN-CONTAINING PROTEIN"/>
    <property type="match status" value="1"/>
</dbReference>